<dbReference type="Proteomes" id="UP000663842">
    <property type="component" value="Unassembled WGS sequence"/>
</dbReference>
<dbReference type="Proteomes" id="UP000663887">
    <property type="component" value="Unassembled WGS sequence"/>
</dbReference>
<evidence type="ECO:0000313" key="3">
    <source>
        <dbReference type="EMBL" id="CAF4052019.1"/>
    </source>
</evidence>
<dbReference type="AlphaFoldDB" id="A0A816Y8N4"/>
<dbReference type="PANTHER" id="PTHR19303">
    <property type="entry name" value="TRANSPOSON"/>
    <property type="match status" value="1"/>
</dbReference>
<dbReference type="InterPro" id="IPR036397">
    <property type="entry name" value="RNaseH_sf"/>
</dbReference>
<dbReference type="Gene3D" id="3.30.420.10">
    <property type="entry name" value="Ribonuclease H-like superfamily/Ribonuclease H"/>
    <property type="match status" value="1"/>
</dbReference>
<dbReference type="PANTHER" id="PTHR19303:SF74">
    <property type="entry name" value="POGO TRANSPOSABLE ELEMENT WITH KRAB DOMAIN"/>
    <property type="match status" value="1"/>
</dbReference>
<accession>A0A816Y8N4</accession>
<dbReference type="GO" id="GO:0003677">
    <property type="term" value="F:DNA binding"/>
    <property type="evidence" value="ECO:0007669"/>
    <property type="project" value="TreeGrafter"/>
</dbReference>
<gene>
    <name evidence="3" type="ORF">UXM345_LOCUS19288</name>
    <name evidence="2" type="ORF">XDN619_LOCUS29503</name>
</gene>
<dbReference type="InterPro" id="IPR004875">
    <property type="entry name" value="DDE_SF_endonuclease_dom"/>
</dbReference>
<evidence type="ECO:0000313" key="4">
    <source>
        <dbReference type="Proteomes" id="UP000663887"/>
    </source>
</evidence>
<organism evidence="2 4">
    <name type="scientific">Rotaria magnacalcarata</name>
    <dbReference type="NCBI Taxonomy" id="392030"/>
    <lineage>
        <taxon>Eukaryota</taxon>
        <taxon>Metazoa</taxon>
        <taxon>Spiralia</taxon>
        <taxon>Gnathifera</taxon>
        <taxon>Rotifera</taxon>
        <taxon>Eurotatoria</taxon>
        <taxon>Bdelloidea</taxon>
        <taxon>Philodinida</taxon>
        <taxon>Philodinidae</taxon>
        <taxon>Rotaria</taxon>
    </lineage>
</organism>
<comment type="caution">
    <text evidence="2">The sequence shown here is derived from an EMBL/GenBank/DDBJ whole genome shotgun (WGS) entry which is preliminary data.</text>
</comment>
<dbReference type="InterPro" id="IPR050863">
    <property type="entry name" value="CenT-Element_Derived"/>
</dbReference>
<reference evidence="2" key="1">
    <citation type="submission" date="2021-02" db="EMBL/GenBank/DDBJ databases">
        <authorList>
            <person name="Nowell W R."/>
        </authorList>
    </citation>
    <scope>NUCLEOTIDE SEQUENCE</scope>
</reference>
<evidence type="ECO:0000259" key="1">
    <source>
        <dbReference type="Pfam" id="PF03184"/>
    </source>
</evidence>
<evidence type="ECO:0000313" key="2">
    <source>
        <dbReference type="EMBL" id="CAF2155783.1"/>
    </source>
</evidence>
<dbReference type="EMBL" id="CAJOBF010002714">
    <property type="protein sequence ID" value="CAF4052019.1"/>
    <property type="molecule type" value="Genomic_DNA"/>
</dbReference>
<protein>
    <recommendedName>
        <fullName evidence="1">DDE-1 domain-containing protein</fullName>
    </recommendedName>
</protein>
<dbReference type="GO" id="GO:0005634">
    <property type="term" value="C:nucleus"/>
    <property type="evidence" value="ECO:0007669"/>
    <property type="project" value="TreeGrafter"/>
</dbReference>
<feature type="domain" description="DDE-1" evidence="1">
    <location>
        <begin position="158"/>
        <end position="319"/>
    </location>
</feature>
<sequence>MSKKYTHQALVDAVASDMNSRAASIEFKLLPEYGFDVTKTLALQLAAEYFESLEFTTQPGSKWLNSFVKRHSDDIIWKKQEKLERARAEAFTEQNRSGWFKTLKDVLIKHDLFDKPNQIFNADESGFSDKTKGQWVIVNSSCRHAFESNGGTGKDYRTALICIAAGGQVLPPLLIYAGKHLINTWCRGGLEGAHYGVTKKGWINTYMYEYWLENLFIPSTSHLKRPLLLIIDGHASHISLKIVNLLKANQIICLMLPSHSTHALQPLDVAVFNSVKHDWSKLVKNHLREGNKSIKNSDFARLIKNLFIEKAAFSPTRIVSSFARAGVWPFDENAMCHKVANNTSIYPTTQSSSIHHVPTNILQPRLVCATPSMSSNSTTISCSSTSSSYSPAVLINKSIDTSTNIDQSPSSSSSLLNLVDPVSTPIHAASQSFPLDLTLNIRSQKRKRFTDHETFRKSLRATVTEDDIKQQLHQCQMELTKLYQSRPIATLSMNEVDRCLEEFVVCQRKYLSIRNNNQLVNFQDGLSEKELFTLVSAYSLTTNQVSVV</sequence>
<dbReference type="Pfam" id="PF03184">
    <property type="entry name" value="DDE_1"/>
    <property type="match status" value="1"/>
</dbReference>
<name>A0A816Y8N4_9BILA</name>
<dbReference type="EMBL" id="CAJNRG010014379">
    <property type="protein sequence ID" value="CAF2155783.1"/>
    <property type="molecule type" value="Genomic_DNA"/>
</dbReference>
<proteinExistence type="predicted"/>